<feature type="compositionally biased region" description="Basic and acidic residues" evidence="1">
    <location>
        <begin position="1"/>
        <end position="16"/>
    </location>
</feature>
<name>A0AAW0P4V1_9GOBI</name>
<feature type="compositionally biased region" description="Basic and acidic residues" evidence="1">
    <location>
        <begin position="62"/>
        <end position="88"/>
    </location>
</feature>
<dbReference type="AlphaFoldDB" id="A0AAW0P4V1"/>
<sequence length="117" mass="14128">MKHGEERREERRREQDGAVSGGYVRVCETERRPRAPRLKIIVTRRDRRETRRQERGKRRSHTTRDKELEETQEYKETKTIVSREGERRRAGRGKKKTAPHERPEKRTDGPYHIHNST</sequence>
<accession>A0AAW0P4V1</accession>
<gene>
    <name evidence="2" type="ORF">WMY93_014257</name>
</gene>
<organism evidence="2 3">
    <name type="scientific">Mugilogobius chulae</name>
    <name type="common">yellowstripe goby</name>
    <dbReference type="NCBI Taxonomy" id="88201"/>
    <lineage>
        <taxon>Eukaryota</taxon>
        <taxon>Metazoa</taxon>
        <taxon>Chordata</taxon>
        <taxon>Craniata</taxon>
        <taxon>Vertebrata</taxon>
        <taxon>Euteleostomi</taxon>
        <taxon>Actinopterygii</taxon>
        <taxon>Neopterygii</taxon>
        <taxon>Teleostei</taxon>
        <taxon>Neoteleostei</taxon>
        <taxon>Acanthomorphata</taxon>
        <taxon>Gobiaria</taxon>
        <taxon>Gobiiformes</taxon>
        <taxon>Gobioidei</taxon>
        <taxon>Gobiidae</taxon>
        <taxon>Gobionellinae</taxon>
        <taxon>Mugilogobius</taxon>
    </lineage>
</organism>
<evidence type="ECO:0000313" key="2">
    <source>
        <dbReference type="EMBL" id="KAK7909573.1"/>
    </source>
</evidence>
<feature type="compositionally biased region" description="Basic and acidic residues" evidence="1">
    <location>
        <begin position="43"/>
        <end position="53"/>
    </location>
</feature>
<reference evidence="3" key="1">
    <citation type="submission" date="2024-04" db="EMBL/GenBank/DDBJ databases">
        <title>Salinicola lusitanus LLJ914,a marine bacterium isolated from the Okinawa Trough.</title>
        <authorList>
            <person name="Li J."/>
        </authorList>
    </citation>
    <scope>NUCLEOTIDE SEQUENCE [LARGE SCALE GENOMIC DNA]</scope>
</reference>
<protein>
    <submittedName>
        <fullName evidence="2">Uncharacterized protein</fullName>
    </submittedName>
</protein>
<keyword evidence="3" id="KW-1185">Reference proteome</keyword>
<dbReference type="Proteomes" id="UP001460270">
    <property type="component" value="Unassembled WGS sequence"/>
</dbReference>
<evidence type="ECO:0000256" key="1">
    <source>
        <dbReference type="SAM" id="MobiDB-lite"/>
    </source>
</evidence>
<evidence type="ECO:0000313" key="3">
    <source>
        <dbReference type="Proteomes" id="UP001460270"/>
    </source>
</evidence>
<proteinExistence type="predicted"/>
<comment type="caution">
    <text evidence="2">The sequence shown here is derived from an EMBL/GenBank/DDBJ whole genome shotgun (WGS) entry which is preliminary data.</text>
</comment>
<dbReference type="EMBL" id="JBBPFD010000010">
    <property type="protein sequence ID" value="KAK7909573.1"/>
    <property type="molecule type" value="Genomic_DNA"/>
</dbReference>
<feature type="compositionally biased region" description="Basic and acidic residues" evidence="1">
    <location>
        <begin position="98"/>
        <end position="111"/>
    </location>
</feature>
<feature type="region of interest" description="Disordered" evidence="1">
    <location>
        <begin position="1"/>
        <end position="117"/>
    </location>
</feature>